<organism evidence="1 2">
    <name type="scientific">Ogataea philodendri</name>
    <dbReference type="NCBI Taxonomy" id="1378263"/>
    <lineage>
        <taxon>Eukaryota</taxon>
        <taxon>Fungi</taxon>
        <taxon>Dikarya</taxon>
        <taxon>Ascomycota</taxon>
        <taxon>Saccharomycotina</taxon>
        <taxon>Pichiomycetes</taxon>
        <taxon>Pichiales</taxon>
        <taxon>Pichiaceae</taxon>
        <taxon>Ogataea</taxon>
    </lineage>
</organism>
<reference evidence="1" key="1">
    <citation type="journal article" date="2021" name="Open Biol.">
        <title>Shared evolutionary footprints suggest mitochondrial oxidative damage underlies multiple complex I losses in fungi.</title>
        <authorList>
            <person name="Schikora-Tamarit M.A."/>
            <person name="Marcet-Houben M."/>
            <person name="Nosek J."/>
            <person name="Gabaldon T."/>
        </authorList>
    </citation>
    <scope>NUCLEOTIDE SEQUENCE</scope>
    <source>
        <strain evidence="1">CBS6075</strain>
    </source>
</reference>
<protein>
    <submittedName>
        <fullName evidence="1">Uncharacterized protein</fullName>
    </submittedName>
</protein>
<sequence length="238" mass="26026">MSRYSGSSPGSATLGSSVLGLLPGELTGLSTGDVWRSGGIYPSVSNTKTASPPSPNFMGRSVISPLTIKSTFFCEGLNSWNLPNRTWKGEHASSPSGCSTTITSMAPDNVAGLMELHVLETDPIARPTFLETNLWSDFQAFMKDSLNLKAFKLRSPSMDFKASKTRTITGVESLFSSTLWFCKLMIDSIKDWLTNLPPLVVKNQPKILTPELVMLSLASTSLWYLELDVFRLKISSFV</sequence>
<evidence type="ECO:0000313" key="2">
    <source>
        <dbReference type="Proteomes" id="UP000769157"/>
    </source>
</evidence>
<gene>
    <name evidence="1" type="ORF">OGAPHI_007107</name>
</gene>
<comment type="caution">
    <text evidence="1">The sequence shown here is derived from an EMBL/GenBank/DDBJ whole genome shotgun (WGS) entry which is preliminary data.</text>
</comment>
<name>A0A9P8NWI3_9ASCO</name>
<evidence type="ECO:0000313" key="1">
    <source>
        <dbReference type="EMBL" id="KAH3660521.1"/>
    </source>
</evidence>
<dbReference type="GeneID" id="70239071"/>
<reference evidence="1" key="2">
    <citation type="submission" date="2021-01" db="EMBL/GenBank/DDBJ databases">
        <authorList>
            <person name="Schikora-Tamarit M.A."/>
        </authorList>
    </citation>
    <scope>NUCLEOTIDE SEQUENCE</scope>
    <source>
        <strain evidence="1">CBS6075</strain>
    </source>
</reference>
<dbReference type="RefSeq" id="XP_046058224.1">
    <property type="nucleotide sequence ID" value="XM_046208467.1"/>
</dbReference>
<proteinExistence type="predicted"/>
<keyword evidence="2" id="KW-1185">Reference proteome</keyword>
<accession>A0A9P8NWI3</accession>
<dbReference type="EMBL" id="JAEUBE010000504">
    <property type="protein sequence ID" value="KAH3660521.1"/>
    <property type="molecule type" value="Genomic_DNA"/>
</dbReference>
<dbReference type="Proteomes" id="UP000769157">
    <property type="component" value="Unassembled WGS sequence"/>
</dbReference>
<dbReference type="AlphaFoldDB" id="A0A9P8NWI3"/>